<dbReference type="RefSeq" id="WP_145202520.1">
    <property type="nucleotide sequence ID" value="NZ_CP036267.1"/>
</dbReference>
<reference evidence="6 7" key="1">
    <citation type="submission" date="2019-02" db="EMBL/GenBank/DDBJ databases">
        <title>Deep-cultivation of Planctomycetes and their phenomic and genomic characterization uncovers novel biology.</title>
        <authorList>
            <person name="Wiegand S."/>
            <person name="Jogler M."/>
            <person name="Boedeker C."/>
            <person name="Pinto D."/>
            <person name="Vollmers J."/>
            <person name="Rivas-Marin E."/>
            <person name="Kohn T."/>
            <person name="Peeters S.H."/>
            <person name="Heuer A."/>
            <person name="Rast P."/>
            <person name="Oberbeckmann S."/>
            <person name="Bunk B."/>
            <person name="Jeske O."/>
            <person name="Meyerdierks A."/>
            <person name="Storesund J.E."/>
            <person name="Kallscheuer N."/>
            <person name="Luecker S."/>
            <person name="Lage O.M."/>
            <person name="Pohl T."/>
            <person name="Merkel B.J."/>
            <person name="Hornburger P."/>
            <person name="Mueller R.-W."/>
            <person name="Bruemmer F."/>
            <person name="Labrenz M."/>
            <person name="Spormann A.M."/>
            <person name="Op den Camp H."/>
            <person name="Overmann J."/>
            <person name="Amann R."/>
            <person name="Jetten M.S.M."/>
            <person name="Mascher T."/>
            <person name="Medema M.H."/>
            <person name="Devos D.P."/>
            <person name="Kaster A.-K."/>
            <person name="Ovreas L."/>
            <person name="Rohde M."/>
            <person name="Galperin M.Y."/>
            <person name="Jogler C."/>
        </authorList>
    </citation>
    <scope>NUCLEOTIDE SEQUENCE [LARGE SCALE GENOMIC DNA]</scope>
    <source>
        <strain evidence="6 7">Mal48</strain>
    </source>
</reference>
<dbReference type="Pfam" id="PF09360">
    <property type="entry name" value="zf-CDGSH"/>
    <property type="match status" value="1"/>
</dbReference>
<accession>A0A517QS85</accession>
<dbReference type="SMART" id="SM00704">
    <property type="entry name" value="ZnF_CDGSH"/>
    <property type="match status" value="2"/>
</dbReference>
<protein>
    <submittedName>
        <fullName evidence="6">Iron-binding zinc finger CDGSH type</fullName>
    </submittedName>
</protein>
<evidence type="ECO:0000313" key="7">
    <source>
        <dbReference type="Proteomes" id="UP000315724"/>
    </source>
</evidence>
<name>A0A517QS85_9PLAN</name>
<evidence type="ECO:0000256" key="2">
    <source>
        <dbReference type="ARBA" id="ARBA00022723"/>
    </source>
</evidence>
<organism evidence="6 7">
    <name type="scientific">Thalassoglobus polymorphus</name>
    <dbReference type="NCBI Taxonomy" id="2527994"/>
    <lineage>
        <taxon>Bacteria</taxon>
        <taxon>Pseudomonadati</taxon>
        <taxon>Planctomycetota</taxon>
        <taxon>Planctomycetia</taxon>
        <taxon>Planctomycetales</taxon>
        <taxon>Planctomycetaceae</taxon>
        <taxon>Thalassoglobus</taxon>
    </lineage>
</organism>
<dbReference type="GO" id="GO:0051537">
    <property type="term" value="F:2 iron, 2 sulfur cluster binding"/>
    <property type="evidence" value="ECO:0007669"/>
    <property type="project" value="UniProtKB-KW"/>
</dbReference>
<dbReference type="InterPro" id="IPR042216">
    <property type="entry name" value="MitoNEET_CISD"/>
</dbReference>
<dbReference type="InterPro" id="IPR052950">
    <property type="entry name" value="CISD"/>
</dbReference>
<dbReference type="GO" id="GO:0005737">
    <property type="term" value="C:cytoplasm"/>
    <property type="evidence" value="ECO:0007669"/>
    <property type="project" value="UniProtKB-ARBA"/>
</dbReference>
<dbReference type="PANTHER" id="PTHR46491">
    <property type="entry name" value="CDGSH IRON SULFUR DOMAIN PROTEIN HOMOLOG"/>
    <property type="match status" value="1"/>
</dbReference>
<gene>
    <name evidence="6" type="ORF">Mal48_37570</name>
</gene>
<feature type="domain" description="Iron-binding zinc finger CDGSH type" evidence="5">
    <location>
        <begin position="10"/>
        <end position="47"/>
    </location>
</feature>
<dbReference type="PANTHER" id="PTHR46491:SF3">
    <property type="entry name" value="CDGSH IRON-SULFUR DOMAIN-CONTAINING PROTEIN 3, MITOCHONDRIAL"/>
    <property type="match status" value="1"/>
</dbReference>
<evidence type="ECO:0000256" key="1">
    <source>
        <dbReference type="ARBA" id="ARBA00022714"/>
    </source>
</evidence>
<evidence type="ECO:0000256" key="4">
    <source>
        <dbReference type="ARBA" id="ARBA00023014"/>
    </source>
</evidence>
<dbReference type="Proteomes" id="UP000315724">
    <property type="component" value="Chromosome"/>
</dbReference>
<dbReference type="EMBL" id="CP036267">
    <property type="protein sequence ID" value="QDT34496.1"/>
    <property type="molecule type" value="Genomic_DNA"/>
</dbReference>
<keyword evidence="3" id="KW-0408">Iron</keyword>
<dbReference type="OrthoDB" id="9793389at2"/>
<keyword evidence="4" id="KW-0411">Iron-sulfur</keyword>
<sequence length="82" mass="8895">MSELPKIAGRQPAKVMLEEGKKYAYCTCGLSENQPFCNGAHKGTGFNPIVFTAEADGEVKLCQCKQTQSAPRCDGQHNCLES</sequence>
<dbReference type="Gene3D" id="3.40.5.90">
    <property type="entry name" value="CDGSH iron-sulfur domain, mitoNEET-type"/>
    <property type="match status" value="2"/>
</dbReference>
<evidence type="ECO:0000313" key="6">
    <source>
        <dbReference type="EMBL" id="QDT34496.1"/>
    </source>
</evidence>
<dbReference type="InterPro" id="IPR018967">
    <property type="entry name" value="FeS-contain_CDGSH-typ"/>
</dbReference>
<evidence type="ECO:0000259" key="5">
    <source>
        <dbReference type="SMART" id="SM00704"/>
    </source>
</evidence>
<keyword evidence="2" id="KW-0479">Metal-binding</keyword>
<keyword evidence="7" id="KW-1185">Reference proteome</keyword>
<proteinExistence type="predicted"/>
<dbReference type="KEGG" id="tpol:Mal48_37570"/>
<dbReference type="GO" id="GO:0046872">
    <property type="term" value="F:metal ion binding"/>
    <property type="evidence" value="ECO:0007669"/>
    <property type="project" value="UniProtKB-KW"/>
</dbReference>
<keyword evidence="1" id="KW-0001">2Fe-2S</keyword>
<feature type="domain" description="Iron-binding zinc finger CDGSH type" evidence="5">
    <location>
        <begin position="48"/>
        <end position="80"/>
    </location>
</feature>
<dbReference type="AlphaFoldDB" id="A0A517QS85"/>
<evidence type="ECO:0000256" key="3">
    <source>
        <dbReference type="ARBA" id="ARBA00023004"/>
    </source>
</evidence>